<feature type="region of interest" description="Disordered" evidence="1">
    <location>
        <begin position="102"/>
        <end position="138"/>
    </location>
</feature>
<evidence type="ECO:0000313" key="4">
    <source>
        <dbReference type="Proteomes" id="UP001153069"/>
    </source>
</evidence>
<name>A0A9N8H6S8_9STRA</name>
<dbReference type="OrthoDB" id="47942at2759"/>
<feature type="region of interest" description="Disordered" evidence="1">
    <location>
        <begin position="176"/>
        <end position="196"/>
    </location>
</feature>
<reference evidence="3" key="1">
    <citation type="submission" date="2020-06" db="EMBL/GenBank/DDBJ databases">
        <authorList>
            <consortium name="Plant Systems Biology data submission"/>
        </authorList>
    </citation>
    <scope>NUCLEOTIDE SEQUENCE</scope>
    <source>
        <strain evidence="3">D6</strain>
    </source>
</reference>
<keyword evidence="2" id="KW-1133">Transmembrane helix</keyword>
<dbReference type="InterPro" id="IPR040632">
    <property type="entry name" value="Sulfotransfer_4"/>
</dbReference>
<feature type="region of interest" description="Disordered" evidence="1">
    <location>
        <begin position="59"/>
        <end position="86"/>
    </location>
</feature>
<dbReference type="PANTHER" id="PTHR36978:SF4">
    <property type="entry name" value="P-LOOP CONTAINING NUCLEOSIDE TRIPHOSPHATE HYDROLASE PROTEIN"/>
    <property type="match status" value="1"/>
</dbReference>
<dbReference type="Gene3D" id="3.40.50.300">
    <property type="entry name" value="P-loop containing nucleotide triphosphate hydrolases"/>
    <property type="match status" value="1"/>
</dbReference>
<keyword evidence="2" id="KW-0812">Transmembrane</keyword>
<dbReference type="Proteomes" id="UP001153069">
    <property type="component" value="Unassembled WGS sequence"/>
</dbReference>
<dbReference type="PANTHER" id="PTHR36978">
    <property type="entry name" value="P-LOOP CONTAINING NUCLEOTIDE TRIPHOSPHATE HYDROLASE"/>
    <property type="match status" value="1"/>
</dbReference>
<protein>
    <recommendedName>
        <fullName evidence="5">P-loop containing nucleoside triphosphate hydrolase protein</fullName>
    </recommendedName>
</protein>
<dbReference type="InterPro" id="IPR027417">
    <property type="entry name" value="P-loop_NTPase"/>
</dbReference>
<dbReference type="EMBL" id="CAICTM010000155">
    <property type="protein sequence ID" value="CAB9503126.1"/>
    <property type="molecule type" value="Genomic_DNA"/>
</dbReference>
<evidence type="ECO:0000256" key="2">
    <source>
        <dbReference type="SAM" id="Phobius"/>
    </source>
</evidence>
<evidence type="ECO:0000256" key="1">
    <source>
        <dbReference type="SAM" id="MobiDB-lite"/>
    </source>
</evidence>
<dbReference type="AlphaFoldDB" id="A0A9N8H6S8"/>
<keyword evidence="4" id="KW-1185">Reference proteome</keyword>
<feature type="compositionally biased region" description="Low complexity" evidence="1">
    <location>
        <begin position="113"/>
        <end position="132"/>
    </location>
</feature>
<proteinExistence type="predicted"/>
<gene>
    <name evidence="3" type="ORF">SEMRO_156_G070940.2</name>
</gene>
<keyword evidence="2" id="KW-0472">Membrane</keyword>
<comment type="caution">
    <text evidence="3">The sequence shown here is derived from an EMBL/GenBank/DDBJ whole genome shotgun (WGS) entry which is preliminary data.</text>
</comment>
<feature type="compositionally biased region" description="Low complexity" evidence="1">
    <location>
        <begin position="59"/>
        <end position="78"/>
    </location>
</feature>
<dbReference type="Pfam" id="PF17784">
    <property type="entry name" value="Sulfotransfer_4"/>
    <property type="match status" value="1"/>
</dbReference>
<accession>A0A9N8H6S8</accession>
<organism evidence="3 4">
    <name type="scientific">Seminavis robusta</name>
    <dbReference type="NCBI Taxonomy" id="568900"/>
    <lineage>
        <taxon>Eukaryota</taxon>
        <taxon>Sar</taxon>
        <taxon>Stramenopiles</taxon>
        <taxon>Ochrophyta</taxon>
        <taxon>Bacillariophyta</taxon>
        <taxon>Bacillariophyceae</taxon>
        <taxon>Bacillariophycidae</taxon>
        <taxon>Naviculales</taxon>
        <taxon>Naviculaceae</taxon>
        <taxon>Seminavis</taxon>
    </lineage>
</organism>
<feature type="transmembrane region" description="Helical" evidence="2">
    <location>
        <begin position="12"/>
        <end position="31"/>
    </location>
</feature>
<evidence type="ECO:0000313" key="3">
    <source>
        <dbReference type="EMBL" id="CAB9503126.1"/>
    </source>
</evidence>
<sequence>MANPSLRPFRVFLFSLGMAVVMYTAAYHSYYSASLSTGRSVSSTALALLADHAAADIDAPSNASTTDTDSNNSNSSNAEVKALRQKVQQLEERVKDLEHKVASTPETLPHPVSRLSTTTTSPQLSTITSTPTNSSKKNVQRFPIKRVYRGKTNATQTSTLAKPGTGTARLAKSLLSKKTNATSTSTATTPPPTTSTTIRKLLPSQLKLPTPIIVMGLQKAGTTSIYSYFTCGMEGKLSHYDCRPPPANKTNGGKAERYGLSCGKAMLWNKRANNKPLFDGIDDWDLYSEIDAPHNNLLSGVILPQVSWIQDIHEAFPNATWILNYRDPEKWLSSIDRWKDLRKRFIHAHYPPFFRKGRGKTDQQMIDFYNEQAARVVNFTQAHPDHHHNLVQVKIDSPDAGQVLEEAFGITQNCWGNKNHNKGDAYWNPN</sequence>
<evidence type="ECO:0008006" key="5">
    <source>
        <dbReference type="Google" id="ProtNLM"/>
    </source>
</evidence>
<dbReference type="SUPFAM" id="SSF52540">
    <property type="entry name" value="P-loop containing nucleoside triphosphate hydrolases"/>
    <property type="match status" value="1"/>
</dbReference>